<keyword evidence="1" id="KW-0862">Zinc</keyword>
<dbReference type="PANTHER" id="PTHR35391">
    <property type="entry name" value="C2H2-TYPE DOMAIN-CONTAINING PROTEIN-RELATED"/>
    <property type="match status" value="1"/>
</dbReference>
<sequence length="886" mass="97758">MANNDYQYMFNSSYYPRATQSQSSASSRQQWRAPRTTEVPRPSSLMQMGPPIYPDQNQLQSAGPVQGYTHTPTYIQNPLDRLDSSLGGELDSFQPSSDLPSVNGTHDLILAFYQGSERSEAPWNPLMGSAGFRSEQPSSGSVSAAYPSAPSLNLGRWRERGPASEIESTASGLCREDSGYGSYRTLTASVRSQGVPEPLHTERDCPVTTTSLADLSLSNTNAQFPDSTHLQPNKQAKPSSVRGVSPRRQASQQCPYCLERPKCKSEYKKHVLKHEKPYKCDFPGCTRIDGFTTVNDLERHKKSVHRTGGRTKSYKCAADKCKGKTKIWPRLDNFKQHIERMHKEEEPDVDDLIGRSEYHGDKAFDSPPPLRPPSLPPFEDALANIGAGSDIQTLSYNTTSDLCISPDQGDGQTQVTGRQPRDHSGGQLGANLLQLYDCGRATDRESNLGQRQPGLLSSVGPGPAGPRNVRSDTADIIGSLDLLADAAVGLDSCDSGPYHEALEDTVHSYPRVELSDHEAASSSPQVMSSPPADATITTPTNPAEGEAIMKVLREVLNGMASFKKSGLTLNSASRTGSRIAPPSKPLASTEPQRDVSVEIIESDRTGDAARTVVNAPTLNEAMKTLLAEFLKGREEEGSLSSKDVPKDATVERNIQCSHPGCKTVLPRKCDLKKHMKRHTKPYGCTFHKCKKSFGSKNDWKRHESTQHFQHEAWRCLEPKVGSQKDQCADHFYEQASFESHLQQNHQFRDKDKLKEFLSKCRMGRNGLHQYWCGFHRELHPVKNVGIKAWDERFNHIDAMFKEGWEIGKWLCVETDMTKEQEGAADRSGSPDRDSSPSPPYGTANRRTPSPGAGRAPQGSDLMTAAEPAIRQPKGNIHNQESRCSIA</sequence>
<feature type="region of interest" description="Disordered" evidence="2">
    <location>
        <begin position="572"/>
        <end position="593"/>
    </location>
</feature>
<dbReference type="PANTHER" id="PTHR35391:SF3">
    <property type="entry name" value="FINGER DOMAIN PROTEIN, PUTATIVE (AFU_ORTHOLOGUE AFUA_8G04300)-RELATED"/>
    <property type="match status" value="1"/>
</dbReference>
<dbReference type="SMART" id="SM00355">
    <property type="entry name" value="ZnF_C2H2"/>
    <property type="match status" value="5"/>
</dbReference>
<keyword evidence="1" id="KW-0479">Metal-binding</keyword>
<dbReference type="GeneID" id="19898602"/>
<feature type="compositionally biased region" description="Low complexity" evidence="2">
    <location>
        <begin position="17"/>
        <end position="34"/>
    </location>
</feature>
<organism evidence="4 5">
    <name type="scientific">Coniosporium apollinis (strain CBS 100218)</name>
    <name type="common">Rock-inhabiting black yeast</name>
    <dbReference type="NCBI Taxonomy" id="1168221"/>
    <lineage>
        <taxon>Eukaryota</taxon>
        <taxon>Fungi</taxon>
        <taxon>Dikarya</taxon>
        <taxon>Ascomycota</taxon>
        <taxon>Pezizomycotina</taxon>
        <taxon>Dothideomycetes</taxon>
        <taxon>Dothideomycetes incertae sedis</taxon>
        <taxon>Coniosporium</taxon>
    </lineage>
</organism>
<feature type="region of interest" description="Disordered" evidence="2">
    <location>
        <begin position="127"/>
        <end position="149"/>
    </location>
</feature>
<dbReference type="eggNOG" id="ENOG502S2SN">
    <property type="taxonomic scope" value="Eukaryota"/>
</dbReference>
<keyword evidence="5" id="KW-1185">Reference proteome</keyword>
<feature type="compositionally biased region" description="Polar residues" evidence="2">
    <location>
        <begin position="876"/>
        <end position="886"/>
    </location>
</feature>
<protein>
    <recommendedName>
        <fullName evidence="3">C2H2-type domain-containing protein</fullName>
    </recommendedName>
</protein>
<dbReference type="Gene3D" id="3.30.160.60">
    <property type="entry name" value="Classic Zinc Finger"/>
    <property type="match status" value="2"/>
</dbReference>
<evidence type="ECO:0000313" key="4">
    <source>
        <dbReference type="EMBL" id="EON62072.1"/>
    </source>
</evidence>
<feature type="compositionally biased region" description="Polar residues" evidence="2">
    <location>
        <begin position="220"/>
        <end position="238"/>
    </location>
</feature>
<evidence type="ECO:0000259" key="3">
    <source>
        <dbReference type="PROSITE" id="PS50157"/>
    </source>
</evidence>
<feature type="region of interest" description="Disordered" evidence="2">
    <location>
        <begin position="402"/>
        <end position="428"/>
    </location>
</feature>
<feature type="region of interest" description="Disordered" evidence="2">
    <location>
        <begin position="220"/>
        <end position="247"/>
    </location>
</feature>
<feature type="region of interest" description="Disordered" evidence="2">
    <location>
        <begin position="515"/>
        <end position="541"/>
    </location>
</feature>
<evidence type="ECO:0000256" key="1">
    <source>
        <dbReference type="PROSITE-ProRule" id="PRU00042"/>
    </source>
</evidence>
<dbReference type="RefSeq" id="XP_007777389.1">
    <property type="nucleotide sequence ID" value="XM_007779199.1"/>
</dbReference>
<dbReference type="AlphaFoldDB" id="R7YJH5"/>
<keyword evidence="1" id="KW-0863">Zinc-finger</keyword>
<dbReference type="InterPro" id="IPR013087">
    <property type="entry name" value="Znf_C2H2_type"/>
</dbReference>
<evidence type="ECO:0000313" key="5">
    <source>
        <dbReference type="Proteomes" id="UP000016924"/>
    </source>
</evidence>
<dbReference type="STRING" id="1168221.R7YJH5"/>
<dbReference type="GO" id="GO:0008270">
    <property type="term" value="F:zinc ion binding"/>
    <property type="evidence" value="ECO:0007669"/>
    <property type="project" value="UniProtKB-KW"/>
</dbReference>
<feature type="region of interest" description="Disordered" evidence="2">
    <location>
        <begin position="17"/>
        <end position="51"/>
    </location>
</feature>
<dbReference type="PROSITE" id="PS50157">
    <property type="entry name" value="ZINC_FINGER_C2H2_2"/>
    <property type="match status" value="1"/>
</dbReference>
<feature type="region of interest" description="Disordered" evidence="2">
    <location>
        <begin position="818"/>
        <end position="886"/>
    </location>
</feature>
<feature type="compositionally biased region" description="Basic and acidic residues" evidence="2">
    <location>
        <begin position="818"/>
        <end position="834"/>
    </location>
</feature>
<dbReference type="Proteomes" id="UP000016924">
    <property type="component" value="Unassembled WGS sequence"/>
</dbReference>
<dbReference type="OrthoDB" id="6077919at2759"/>
<gene>
    <name evidence="4" type="ORF">W97_01291</name>
</gene>
<evidence type="ECO:0000256" key="2">
    <source>
        <dbReference type="SAM" id="MobiDB-lite"/>
    </source>
</evidence>
<name>R7YJH5_CONA1</name>
<accession>R7YJH5</accession>
<reference evidence="5" key="1">
    <citation type="submission" date="2012-06" db="EMBL/GenBank/DDBJ databases">
        <title>The genome sequence of Coniosporium apollinis CBS 100218.</title>
        <authorList>
            <consortium name="The Broad Institute Genome Sequencing Platform"/>
            <person name="Cuomo C."/>
            <person name="Gorbushina A."/>
            <person name="Noack S."/>
            <person name="Walker B."/>
            <person name="Young S.K."/>
            <person name="Zeng Q."/>
            <person name="Gargeya S."/>
            <person name="Fitzgerald M."/>
            <person name="Haas B."/>
            <person name="Abouelleil A."/>
            <person name="Alvarado L."/>
            <person name="Arachchi H.M."/>
            <person name="Berlin A.M."/>
            <person name="Chapman S.B."/>
            <person name="Goldberg J."/>
            <person name="Griggs A."/>
            <person name="Gujja S."/>
            <person name="Hansen M."/>
            <person name="Howarth C."/>
            <person name="Imamovic A."/>
            <person name="Larimer J."/>
            <person name="McCowan C."/>
            <person name="Montmayeur A."/>
            <person name="Murphy C."/>
            <person name="Neiman D."/>
            <person name="Pearson M."/>
            <person name="Priest M."/>
            <person name="Roberts A."/>
            <person name="Saif S."/>
            <person name="Shea T."/>
            <person name="Sisk P."/>
            <person name="Sykes S."/>
            <person name="Wortman J."/>
            <person name="Nusbaum C."/>
            <person name="Birren B."/>
        </authorList>
    </citation>
    <scope>NUCLEOTIDE SEQUENCE [LARGE SCALE GENOMIC DNA]</scope>
    <source>
        <strain evidence="5">CBS 100218</strain>
    </source>
</reference>
<feature type="domain" description="C2H2-type" evidence="3">
    <location>
        <begin position="682"/>
        <end position="712"/>
    </location>
</feature>
<proteinExistence type="predicted"/>
<dbReference type="PROSITE" id="PS00028">
    <property type="entry name" value="ZINC_FINGER_C2H2_1"/>
    <property type="match status" value="2"/>
</dbReference>
<dbReference type="OMA" id="FKGRPCE"/>
<feature type="region of interest" description="Disordered" evidence="2">
    <location>
        <begin position="444"/>
        <end position="470"/>
    </location>
</feature>
<dbReference type="EMBL" id="JH767557">
    <property type="protein sequence ID" value="EON62072.1"/>
    <property type="molecule type" value="Genomic_DNA"/>
</dbReference>
<dbReference type="HOGENOM" id="CLU_015024_0_0_1"/>